<proteinExistence type="predicted"/>
<comment type="caution">
    <text evidence="1">The sequence shown here is derived from an EMBL/GenBank/DDBJ whole genome shotgun (WGS) entry which is preliminary data.</text>
</comment>
<reference evidence="1" key="1">
    <citation type="journal article" date="2019" name="Sci. Rep.">
        <title>Draft genome of Tanacetum cinerariifolium, the natural source of mosquito coil.</title>
        <authorList>
            <person name="Yamashiro T."/>
            <person name="Shiraishi A."/>
            <person name="Satake H."/>
            <person name="Nakayama K."/>
        </authorList>
    </citation>
    <scope>NUCLEOTIDE SEQUENCE</scope>
</reference>
<dbReference type="AlphaFoldDB" id="A0A699V420"/>
<dbReference type="EMBL" id="BKCJ011394983">
    <property type="protein sequence ID" value="GFD29470.1"/>
    <property type="molecule type" value="Genomic_DNA"/>
</dbReference>
<feature type="non-terminal residue" evidence="1">
    <location>
        <position position="1"/>
    </location>
</feature>
<feature type="non-terminal residue" evidence="1">
    <location>
        <position position="140"/>
    </location>
</feature>
<evidence type="ECO:0000313" key="1">
    <source>
        <dbReference type="EMBL" id="GFD29470.1"/>
    </source>
</evidence>
<gene>
    <name evidence="1" type="ORF">Tci_901439</name>
</gene>
<organism evidence="1">
    <name type="scientific">Tanacetum cinerariifolium</name>
    <name type="common">Dalmatian daisy</name>
    <name type="synonym">Chrysanthemum cinerariifolium</name>
    <dbReference type="NCBI Taxonomy" id="118510"/>
    <lineage>
        <taxon>Eukaryota</taxon>
        <taxon>Viridiplantae</taxon>
        <taxon>Streptophyta</taxon>
        <taxon>Embryophyta</taxon>
        <taxon>Tracheophyta</taxon>
        <taxon>Spermatophyta</taxon>
        <taxon>Magnoliopsida</taxon>
        <taxon>eudicotyledons</taxon>
        <taxon>Gunneridae</taxon>
        <taxon>Pentapetalae</taxon>
        <taxon>asterids</taxon>
        <taxon>campanulids</taxon>
        <taxon>Asterales</taxon>
        <taxon>Asteraceae</taxon>
        <taxon>Asteroideae</taxon>
        <taxon>Anthemideae</taxon>
        <taxon>Anthemidinae</taxon>
        <taxon>Tanacetum</taxon>
    </lineage>
</organism>
<accession>A0A699V420</accession>
<protein>
    <submittedName>
        <fullName evidence="1">Uncharacterized protein</fullName>
    </submittedName>
</protein>
<name>A0A699V420_TANCI</name>
<sequence length="140" mass="14809">IVWARSARRPLGRLWKVFCANSDTMSRSTTPLPVASTTRLASGSAAVGARVARYCCQLAAWAERVVSTSTLPCFAFYRHAAHGVALGQVVPAREWVPAAVVAGRVFEGAVLHQLAIQPPISGVVDILEKDAEQIGADGLG</sequence>